<evidence type="ECO:0000313" key="4">
    <source>
        <dbReference type="Proteomes" id="UP001526201"/>
    </source>
</evidence>
<dbReference type="InterPro" id="IPR036661">
    <property type="entry name" value="Luciferase-like_sf"/>
</dbReference>
<dbReference type="Gene3D" id="3.20.20.30">
    <property type="entry name" value="Luciferase-like domain"/>
    <property type="match status" value="1"/>
</dbReference>
<dbReference type="SUPFAM" id="SSF51679">
    <property type="entry name" value="Bacterial luciferase-like"/>
    <property type="match status" value="1"/>
</dbReference>
<dbReference type="InterPro" id="IPR050564">
    <property type="entry name" value="F420-G6PD/mer"/>
</dbReference>
<gene>
    <name evidence="3" type="ORF">H7J73_10520</name>
</gene>
<name>A0ABT3CAF8_9MYCO</name>
<organism evidence="3 4">
    <name type="scientific">Mycolicibacterium komossense</name>
    <dbReference type="NCBI Taxonomy" id="1779"/>
    <lineage>
        <taxon>Bacteria</taxon>
        <taxon>Bacillati</taxon>
        <taxon>Actinomycetota</taxon>
        <taxon>Actinomycetes</taxon>
        <taxon>Mycobacteriales</taxon>
        <taxon>Mycobacteriaceae</taxon>
        <taxon>Mycolicibacterium</taxon>
    </lineage>
</organism>
<dbReference type="InterPro" id="IPR011251">
    <property type="entry name" value="Luciferase-like_dom"/>
</dbReference>
<evidence type="ECO:0000259" key="2">
    <source>
        <dbReference type="Pfam" id="PF00296"/>
    </source>
</evidence>
<dbReference type="PANTHER" id="PTHR43244">
    <property type="match status" value="1"/>
</dbReference>
<evidence type="ECO:0000256" key="1">
    <source>
        <dbReference type="ARBA" id="ARBA00023002"/>
    </source>
</evidence>
<proteinExistence type="predicted"/>
<comment type="caution">
    <text evidence="3">The sequence shown here is derived from an EMBL/GenBank/DDBJ whole genome shotgun (WGS) entry which is preliminary data.</text>
</comment>
<feature type="domain" description="Luciferase-like" evidence="2">
    <location>
        <begin position="6"/>
        <end position="324"/>
    </location>
</feature>
<sequence>MKVGMPITYAGDFRETIAHLRDFESVGLDRVMVPEAYGFDAVSQLGFAAATTERVELAFGILPMFSRSPTNLAMTAAGLDYISNGRCVLGLGASGPQVVEGFHGIKYDAPLGRAREHVDICRTIWRREKSEYHGQHYHLPLTEEDGGSGLGKPLRMMNRPLRDRIPMLLAAIGPKNVALAAEIFDEWQPFLFHPELAELAFGEALASGRAKRDPELGDLGIAVQTFLLITDDENAQSAALQGVRNHVALYVGGMGAKGKNFYNTLFSRYGFAAEAEAIQALYLQGKKEEAAAAVPQDFVRSIALIGSAEHIEARLSAYRAAGVSCLIAEPLAETHAERVDHVGQLKSLTG</sequence>
<dbReference type="RefSeq" id="WP_264067318.1">
    <property type="nucleotide sequence ID" value="NZ_JACKTY010000024.1"/>
</dbReference>
<dbReference type="Proteomes" id="UP001526201">
    <property type="component" value="Unassembled WGS sequence"/>
</dbReference>
<dbReference type="EMBL" id="JACKTY010000024">
    <property type="protein sequence ID" value="MCV7226464.1"/>
    <property type="molecule type" value="Genomic_DNA"/>
</dbReference>
<keyword evidence="4" id="KW-1185">Reference proteome</keyword>
<protein>
    <submittedName>
        <fullName evidence="3">LLM class F420-dependent oxidoreductase</fullName>
    </submittedName>
</protein>
<dbReference type="PANTHER" id="PTHR43244:SF1">
    <property type="entry name" value="5,10-METHYLENETETRAHYDROMETHANOPTERIN REDUCTASE"/>
    <property type="match status" value="1"/>
</dbReference>
<dbReference type="CDD" id="cd01097">
    <property type="entry name" value="Tetrahydromethanopterin_reductase"/>
    <property type="match status" value="1"/>
</dbReference>
<dbReference type="InterPro" id="IPR019951">
    <property type="entry name" value="F420_OxRdatse_Rv3520c_pred"/>
</dbReference>
<dbReference type="Pfam" id="PF00296">
    <property type="entry name" value="Bac_luciferase"/>
    <property type="match status" value="1"/>
</dbReference>
<evidence type="ECO:0000313" key="3">
    <source>
        <dbReference type="EMBL" id="MCV7226464.1"/>
    </source>
</evidence>
<accession>A0ABT3CAF8</accession>
<dbReference type="NCBIfam" id="TIGR03559">
    <property type="entry name" value="F420_Rv3520c"/>
    <property type="match status" value="1"/>
</dbReference>
<reference evidence="3 4" key="1">
    <citation type="journal article" date="2022" name="BMC Genomics">
        <title>Comparative genome analysis of mycobacteria focusing on tRNA and non-coding RNA.</title>
        <authorList>
            <person name="Behra P.R.K."/>
            <person name="Pettersson B.M.F."/>
            <person name="Ramesh M."/>
            <person name="Das S."/>
            <person name="Dasgupta S."/>
            <person name="Kirsebom L.A."/>
        </authorList>
    </citation>
    <scope>NUCLEOTIDE SEQUENCE [LARGE SCALE GENOMIC DNA]</scope>
    <source>
        <strain evidence="3 4">DSM 44078</strain>
    </source>
</reference>
<keyword evidence="1" id="KW-0560">Oxidoreductase</keyword>